<dbReference type="AlphaFoldDB" id="A0A6N6JGQ7"/>
<dbReference type="Pfam" id="PF07536">
    <property type="entry name" value="HWE_HK"/>
    <property type="match status" value="1"/>
</dbReference>
<evidence type="ECO:0000256" key="5">
    <source>
        <dbReference type="ARBA" id="ARBA00022606"/>
    </source>
</evidence>
<evidence type="ECO:0000256" key="12">
    <source>
        <dbReference type="ARBA" id="ARBA00022840"/>
    </source>
</evidence>
<evidence type="ECO:0000256" key="9">
    <source>
        <dbReference type="ARBA" id="ARBA00022737"/>
    </source>
</evidence>
<evidence type="ECO:0000313" key="19">
    <source>
        <dbReference type="Proteomes" id="UP000436822"/>
    </source>
</evidence>
<evidence type="ECO:0000256" key="13">
    <source>
        <dbReference type="ARBA" id="ARBA00022991"/>
    </source>
</evidence>
<dbReference type="SUPFAM" id="SSF55874">
    <property type="entry name" value="ATPase domain of HSP90 chaperone/DNA topoisomerase II/histidine kinase"/>
    <property type="match status" value="1"/>
</dbReference>
<evidence type="ECO:0000256" key="15">
    <source>
        <dbReference type="ARBA" id="ARBA00023170"/>
    </source>
</evidence>
<keyword evidence="7" id="KW-0288">FMN</keyword>
<evidence type="ECO:0000256" key="10">
    <source>
        <dbReference type="ARBA" id="ARBA00022741"/>
    </source>
</evidence>
<evidence type="ECO:0000256" key="4">
    <source>
        <dbReference type="ARBA" id="ARBA00022553"/>
    </source>
</evidence>
<keyword evidence="11" id="KW-0418">Kinase</keyword>
<keyword evidence="5" id="KW-0716">Sensory transduction</keyword>
<dbReference type="SUPFAM" id="SSF55785">
    <property type="entry name" value="PYP-like sensor domain (PAS domain)"/>
    <property type="match status" value="1"/>
</dbReference>
<proteinExistence type="predicted"/>
<keyword evidence="8" id="KW-0808">Transferase</keyword>
<name>A0A6N6JGQ7_9RHOB</name>
<dbReference type="PROSITE" id="PS50113">
    <property type="entry name" value="PAC"/>
    <property type="match status" value="1"/>
</dbReference>
<dbReference type="Pfam" id="PF08447">
    <property type="entry name" value="PAS_3"/>
    <property type="match status" value="1"/>
</dbReference>
<dbReference type="PANTHER" id="PTHR41523:SF8">
    <property type="entry name" value="ETHYLENE RESPONSE SENSOR PROTEIN"/>
    <property type="match status" value="1"/>
</dbReference>
<dbReference type="EC" id="2.7.13.3" evidence="2"/>
<evidence type="ECO:0000256" key="8">
    <source>
        <dbReference type="ARBA" id="ARBA00022679"/>
    </source>
</evidence>
<comment type="caution">
    <text evidence="18">The sequence shown here is derived from an EMBL/GenBank/DDBJ whole genome shotgun (WGS) entry which is preliminary data.</text>
</comment>
<evidence type="ECO:0000256" key="3">
    <source>
        <dbReference type="ARBA" id="ARBA00022543"/>
    </source>
</evidence>
<dbReference type="Gene3D" id="3.30.565.10">
    <property type="entry name" value="Histidine kinase-like ATPase, C-terminal domain"/>
    <property type="match status" value="1"/>
</dbReference>
<gene>
    <name evidence="18" type="ORF">KIN_23780</name>
</gene>
<keyword evidence="6" id="KW-0285">Flavoprotein</keyword>
<keyword evidence="15" id="KW-0675">Receptor</keyword>
<keyword evidence="9" id="KW-0677">Repeat</keyword>
<keyword evidence="4" id="KW-0597">Phosphoprotein</keyword>
<keyword evidence="12" id="KW-0067">ATP-binding</keyword>
<dbReference type="CDD" id="cd00130">
    <property type="entry name" value="PAS"/>
    <property type="match status" value="1"/>
</dbReference>
<dbReference type="EMBL" id="BLJE01000002">
    <property type="protein sequence ID" value="GFE65304.1"/>
    <property type="molecule type" value="Genomic_DNA"/>
</dbReference>
<dbReference type="PROSITE" id="PS50112">
    <property type="entry name" value="PAS"/>
    <property type="match status" value="1"/>
</dbReference>
<reference evidence="18 19" key="1">
    <citation type="submission" date="2019-12" db="EMBL/GenBank/DDBJ databases">
        <title>Litoreibacter badius sp. nov., a novel bacteriochlorophyll a-containing bacterium in the genus Litoreibacter.</title>
        <authorList>
            <person name="Kanamuro M."/>
            <person name="Takabe Y."/>
            <person name="Mori K."/>
            <person name="Takaichi S."/>
            <person name="Hanada S."/>
        </authorList>
    </citation>
    <scope>NUCLEOTIDE SEQUENCE [LARGE SCALE GENOMIC DNA]</scope>
    <source>
        <strain evidence="18 19">K6</strain>
    </source>
</reference>
<dbReference type="GO" id="GO:0009881">
    <property type="term" value="F:photoreceptor activity"/>
    <property type="evidence" value="ECO:0007669"/>
    <property type="project" value="UniProtKB-KW"/>
</dbReference>
<dbReference type="GO" id="GO:0004673">
    <property type="term" value="F:protein histidine kinase activity"/>
    <property type="evidence" value="ECO:0007669"/>
    <property type="project" value="UniProtKB-EC"/>
</dbReference>
<dbReference type="PANTHER" id="PTHR41523">
    <property type="entry name" value="TWO-COMPONENT SYSTEM SENSOR PROTEIN"/>
    <property type="match status" value="1"/>
</dbReference>
<keyword evidence="14" id="KW-0843">Virulence</keyword>
<keyword evidence="10" id="KW-0547">Nucleotide-binding</keyword>
<evidence type="ECO:0000313" key="18">
    <source>
        <dbReference type="EMBL" id="GFE65304.1"/>
    </source>
</evidence>
<evidence type="ECO:0000256" key="6">
    <source>
        <dbReference type="ARBA" id="ARBA00022630"/>
    </source>
</evidence>
<dbReference type="RefSeq" id="WP_159807119.1">
    <property type="nucleotide sequence ID" value="NZ_BLJE01000002.1"/>
</dbReference>
<keyword evidence="3" id="KW-0600">Photoreceptor protein</keyword>
<keyword evidence="19" id="KW-1185">Reference proteome</keyword>
<dbReference type="Proteomes" id="UP000436822">
    <property type="component" value="Unassembled WGS sequence"/>
</dbReference>
<evidence type="ECO:0000256" key="2">
    <source>
        <dbReference type="ARBA" id="ARBA00012438"/>
    </source>
</evidence>
<evidence type="ECO:0000259" key="16">
    <source>
        <dbReference type="PROSITE" id="PS50112"/>
    </source>
</evidence>
<dbReference type="GO" id="GO:0005524">
    <property type="term" value="F:ATP binding"/>
    <property type="evidence" value="ECO:0007669"/>
    <property type="project" value="UniProtKB-KW"/>
</dbReference>
<sequence>MAHIFENDFEDFFEKTAQIAPTILYVFDLKLMENVWINRSIFGMLGYTTDDIAAMGEDILQDLMHPEDWDRYPEHFEKLLGLKSDERASFDYRMRRKDGGWCWLNSVEMVYARDGTGGVQSVIGAAQDITEAREREERIRLLMREMNHRVKNLFSVVSALIMLSSRRETDVKSAMKKLGARVASLARVHDVSRGQDDPSDNAIQSLIREVLTPFDINKHVAVQGDNPELEWRHLTPLCLILHELATNAIKHGALGHVDGRILITVKTSERDLSVIWHEHNPKALGVPVKSEDGFGSVLIDRSTAQLGGEFTQDWDHDGLRAALSFSI</sequence>
<evidence type="ECO:0000259" key="17">
    <source>
        <dbReference type="PROSITE" id="PS50113"/>
    </source>
</evidence>
<accession>A0A6N6JGQ7</accession>
<evidence type="ECO:0000256" key="7">
    <source>
        <dbReference type="ARBA" id="ARBA00022643"/>
    </source>
</evidence>
<evidence type="ECO:0000256" key="11">
    <source>
        <dbReference type="ARBA" id="ARBA00022777"/>
    </source>
</evidence>
<dbReference type="SMART" id="SM00086">
    <property type="entry name" value="PAC"/>
    <property type="match status" value="1"/>
</dbReference>
<dbReference type="InterPro" id="IPR036890">
    <property type="entry name" value="HATPase_C_sf"/>
</dbReference>
<dbReference type="OrthoDB" id="489241at2"/>
<evidence type="ECO:0000256" key="14">
    <source>
        <dbReference type="ARBA" id="ARBA00023026"/>
    </source>
</evidence>
<dbReference type="InterPro" id="IPR000014">
    <property type="entry name" value="PAS"/>
</dbReference>
<feature type="domain" description="PAS" evidence="16">
    <location>
        <begin position="9"/>
        <end position="83"/>
    </location>
</feature>
<dbReference type="InterPro" id="IPR001610">
    <property type="entry name" value="PAC"/>
</dbReference>
<feature type="domain" description="PAC" evidence="17">
    <location>
        <begin position="88"/>
        <end position="141"/>
    </location>
</feature>
<dbReference type="InterPro" id="IPR011102">
    <property type="entry name" value="Sig_transdc_His_kinase_HWE"/>
</dbReference>
<dbReference type="InterPro" id="IPR013655">
    <property type="entry name" value="PAS_fold_3"/>
</dbReference>
<dbReference type="SMART" id="SM00911">
    <property type="entry name" value="HWE_HK"/>
    <property type="match status" value="1"/>
</dbReference>
<organism evidence="18 19">
    <name type="scientific">Litoreibacter roseus</name>
    <dbReference type="NCBI Taxonomy" id="2601869"/>
    <lineage>
        <taxon>Bacteria</taxon>
        <taxon>Pseudomonadati</taxon>
        <taxon>Pseudomonadota</taxon>
        <taxon>Alphaproteobacteria</taxon>
        <taxon>Rhodobacterales</taxon>
        <taxon>Roseobacteraceae</taxon>
        <taxon>Litoreibacter</taxon>
    </lineage>
</organism>
<dbReference type="InterPro" id="IPR000700">
    <property type="entry name" value="PAS-assoc_C"/>
</dbReference>
<protein>
    <recommendedName>
        <fullName evidence="2">histidine kinase</fullName>
        <ecNumber evidence="2">2.7.13.3</ecNumber>
    </recommendedName>
</protein>
<dbReference type="Gene3D" id="3.30.450.20">
    <property type="entry name" value="PAS domain"/>
    <property type="match status" value="1"/>
</dbReference>
<dbReference type="InterPro" id="IPR035965">
    <property type="entry name" value="PAS-like_dom_sf"/>
</dbReference>
<dbReference type="NCBIfam" id="TIGR00229">
    <property type="entry name" value="sensory_box"/>
    <property type="match status" value="1"/>
</dbReference>
<comment type="catalytic activity">
    <reaction evidence="1">
        <text>ATP + protein L-histidine = ADP + protein N-phospho-L-histidine.</text>
        <dbReference type="EC" id="2.7.13.3"/>
    </reaction>
</comment>
<evidence type="ECO:0000256" key="1">
    <source>
        <dbReference type="ARBA" id="ARBA00000085"/>
    </source>
</evidence>
<keyword evidence="13" id="KW-0157">Chromophore</keyword>